<evidence type="ECO:0000256" key="1">
    <source>
        <dbReference type="SAM" id="Phobius"/>
    </source>
</evidence>
<sequence>MKLTKILYSISIIIVSTSAIAPLPVSPYIRVFTILVSLFSLFRCKTFNFSGPGVLDKSEYAE</sequence>
<keyword evidence="1" id="KW-0472">Membrane</keyword>
<dbReference type="VEuPathDB" id="VectorBase:GPPI049817"/>
<dbReference type="AlphaFoldDB" id="A0A1B0C5P4"/>
<protein>
    <submittedName>
        <fullName evidence="2">Uncharacterized protein</fullName>
    </submittedName>
</protein>
<reference evidence="2" key="2">
    <citation type="submission" date="2020-05" db="UniProtKB">
        <authorList>
            <consortium name="EnsemblMetazoa"/>
        </authorList>
    </citation>
    <scope>IDENTIFICATION</scope>
    <source>
        <strain evidence="2">IAEA</strain>
    </source>
</reference>
<reference evidence="3" key="1">
    <citation type="submission" date="2015-01" db="EMBL/GenBank/DDBJ databases">
        <authorList>
            <person name="Aksoy S."/>
            <person name="Warren W."/>
            <person name="Wilson R.K."/>
        </authorList>
    </citation>
    <scope>NUCLEOTIDE SEQUENCE [LARGE SCALE GENOMIC DNA]</scope>
    <source>
        <strain evidence="3">IAEA</strain>
    </source>
</reference>
<keyword evidence="1" id="KW-0812">Transmembrane</keyword>
<evidence type="ECO:0000313" key="2">
    <source>
        <dbReference type="EnsemblMetazoa" id="GPPI049817-PA"/>
    </source>
</evidence>
<dbReference type="Proteomes" id="UP000092460">
    <property type="component" value="Unassembled WGS sequence"/>
</dbReference>
<keyword evidence="3" id="KW-1185">Reference proteome</keyword>
<dbReference type="EnsemblMetazoa" id="GPPI049817-RA">
    <property type="protein sequence ID" value="GPPI049817-PA"/>
    <property type="gene ID" value="GPPI049817"/>
</dbReference>
<name>A0A1B0C5P4_9MUSC</name>
<keyword evidence="1" id="KW-1133">Transmembrane helix</keyword>
<feature type="transmembrane region" description="Helical" evidence="1">
    <location>
        <begin position="6"/>
        <end position="25"/>
    </location>
</feature>
<organism evidence="2 3">
    <name type="scientific">Glossina palpalis gambiensis</name>
    <dbReference type="NCBI Taxonomy" id="67801"/>
    <lineage>
        <taxon>Eukaryota</taxon>
        <taxon>Metazoa</taxon>
        <taxon>Ecdysozoa</taxon>
        <taxon>Arthropoda</taxon>
        <taxon>Hexapoda</taxon>
        <taxon>Insecta</taxon>
        <taxon>Pterygota</taxon>
        <taxon>Neoptera</taxon>
        <taxon>Endopterygota</taxon>
        <taxon>Diptera</taxon>
        <taxon>Brachycera</taxon>
        <taxon>Muscomorpha</taxon>
        <taxon>Hippoboscoidea</taxon>
        <taxon>Glossinidae</taxon>
        <taxon>Glossina</taxon>
    </lineage>
</organism>
<proteinExistence type="predicted"/>
<evidence type="ECO:0000313" key="3">
    <source>
        <dbReference type="Proteomes" id="UP000092460"/>
    </source>
</evidence>
<accession>A0A1B0C5P4</accession>
<dbReference type="EMBL" id="JXJN01026103">
    <property type="status" value="NOT_ANNOTATED_CDS"/>
    <property type="molecule type" value="Genomic_DNA"/>
</dbReference>